<evidence type="ECO:0000259" key="2">
    <source>
        <dbReference type="Pfam" id="PF13568"/>
    </source>
</evidence>
<keyword evidence="4" id="KW-1185">Reference proteome</keyword>
<evidence type="ECO:0000256" key="1">
    <source>
        <dbReference type="SAM" id="SignalP"/>
    </source>
</evidence>
<dbReference type="Proteomes" id="UP000670776">
    <property type="component" value="Unassembled WGS sequence"/>
</dbReference>
<feature type="signal peptide" evidence="1">
    <location>
        <begin position="1"/>
        <end position="18"/>
    </location>
</feature>
<feature type="domain" description="Outer membrane protein beta-barrel" evidence="2">
    <location>
        <begin position="18"/>
        <end position="173"/>
    </location>
</feature>
<organism evidence="3 4">
    <name type="scientific">Mariniflexile gromovii</name>
    <dbReference type="NCBI Taxonomy" id="362523"/>
    <lineage>
        <taxon>Bacteria</taxon>
        <taxon>Pseudomonadati</taxon>
        <taxon>Bacteroidota</taxon>
        <taxon>Flavobacteriia</taxon>
        <taxon>Flavobacteriales</taxon>
        <taxon>Flavobacteriaceae</taxon>
        <taxon>Mariniflexile</taxon>
    </lineage>
</organism>
<name>A0ABS4BSN9_9FLAO</name>
<feature type="chain" id="PRO_5047053436" evidence="1">
    <location>
        <begin position="19"/>
        <end position="198"/>
    </location>
</feature>
<proteinExistence type="predicted"/>
<gene>
    <name evidence="3" type="ORF">J8H85_07120</name>
</gene>
<accession>A0ABS4BSN9</accession>
<dbReference type="Pfam" id="PF13568">
    <property type="entry name" value="OMP_b-brl_2"/>
    <property type="match status" value="1"/>
</dbReference>
<reference evidence="3 4" key="1">
    <citation type="submission" date="2021-04" db="EMBL/GenBank/DDBJ databases">
        <title>Mariniflexile gromovii gen. nov., sp. nov., a gliding bacterium isolated from the sea urchin Strongylocentrotus intermedius.</title>
        <authorList>
            <person name="Ko S."/>
            <person name="Le V."/>
            <person name="Ahn C.-Y."/>
            <person name="Oh H.-M."/>
        </authorList>
    </citation>
    <scope>NUCLEOTIDE SEQUENCE [LARGE SCALE GENOMIC DNA]</scope>
    <source>
        <strain evidence="3 4">KCTC 12570</strain>
    </source>
</reference>
<evidence type="ECO:0000313" key="3">
    <source>
        <dbReference type="EMBL" id="MBP0903594.1"/>
    </source>
</evidence>
<dbReference type="InterPro" id="IPR025665">
    <property type="entry name" value="Beta-barrel_OMP_2"/>
</dbReference>
<dbReference type="EMBL" id="JAGJCB010000005">
    <property type="protein sequence ID" value="MBP0903594.1"/>
    <property type="molecule type" value="Genomic_DNA"/>
</dbReference>
<protein>
    <submittedName>
        <fullName evidence="3">PorT family protein</fullName>
    </submittedName>
</protein>
<sequence length="198" mass="21893">MKYYILLSLLLLGIFVNAQDNQGVIGIKGGLNLATFTGAEDVDFSRIISFNLGIMLETKLSESISLQPEILLSAQGSKASIDSQSADNRLYYLNLPILLKFYTSDRFSFDIGPQLGILISAKQKSSSSSSTDNDIKTLFSDNDIGLITGISYKFVSGINFSARYNFGLKNIINTNLYSNENKLKNGVFQLSIGYYFKK</sequence>
<keyword evidence="1" id="KW-0732">Signal</keyword>
<dbReference type="RefSeq" id="WP_209653977.1">
    <property type="nucleotide sequence ID" value="NZ_JAGJCB010000005.1"/>
</dbReference>
<comment type="caution">
    <text evidence="3">The sequence shown here is derived from an EMBL/GenBank/DDBJ whole genome shotgun (WGS) entry which is preliminary data.</text>
</comment>
<evidence type="ECO:0000313" key="4">
    <source>
        <dbReference type="Proteomes" id="UP000670776"/>
    </source>
</evidence>